<protein>
    <recommendedName>
        <fullName evidence="1">methylmalonate-semialdehyde dehydrogenase (CoA acylating)</fullName>
        <ecNumber evidence="1">1.2.1.27</ecNumber>
    </recommendedName>
</protein>
<sequence>MEQVQNFINGTLTASQSGRTAPVYNPANGEQSREVVLSSADEVRDAIAAAQKAFPRWATTSPLRRARILFKFKELLEANMDELARLISSEHGKVYSDAVGELTRGLEVVEFACGIPHLLKGEHSLNVGTNVDSHSMMQPLGVCAGISPFNFPTMVPMWMFPVAIACGNTFVMKPSEKDPSASLRLAALLQEAGLPDGVFNVVNGDKEAVDVLLTDHRVQAVSFVGSTPIAEYIYSTASTHGKRCQALGGAKNHAVIMPDADLDLAANALMGAAFGAAGERCMAISVAVAVGDEVADQLVARLKPQIEALRIGPGVVKGQENDMGPLVSAAHRDKVVGYINQGEAEGAELVVDGRGLKVAGHEAGYFVGGTLFDKVTPEMTIYQEEIFGPVLAVVRVPDYASALELVNSHEYGNGTAIFTRDGHAGRQFGQDVLAGMVGINVPIPVPMAFHSFGGWKRSVFGPLNMHGPDGVRFYTRMKTLTSRWPSEPQQAAEFSMPTMK</sequence>
<dbReference type="EC" id="1.2.1.27" evidence="1"/>
<evidence type="ECO:0000313" key="6">
    <source>
        <dbReference type="Proteomes" id="UP001500795"/>
    </source>
</evidence>
<dbReference type="PANTHER" id="PTHR43866:SF4">
    <property type="entry name" value="MALONATE-SEMIALDEHYDE DEHYDROGENASE"/>
    <property type="match status" value="1"/>
</dbReference>
<dbReference type="SUPFAM" id="SSF53720">
    <property type="entry name" value="ALDH-like"/>
    <property type="match status" value="1"/>
</dbReference>
<dbReference type="Pfam" id="PF00171">
    <property type="entry name" value="Aldedh"/>
    <property type="match status" value="1"/>
</dbReference>
<dbReference type="InterPro" id="IPR010061">
    <property type="entry name" value="MeMal-semiAld_DH"/>
</dbReference>
<evidence type="ECO:0000259" key="4">
    <source>
        <dbReference type="Pfam" id="PF00171"/>
    </source>
</evidence>
<dbReference type="NCBIfam" id="TIGR01722">
    <property type="entry name" value="MMSDH"/>
    <property type="match status" value="1"/>
</dbReference>
<dbReference type="Proteomes" id="UP001500795">
    <property type="component" value="Unassembled WGS sequence"/>
</dbReference>
<evidence type="ECO:0000313" key="5">
    <source>
        <dbReference type="EMBL" id="GAA3533718.1"/>
    </source>
</evidence>
<dbReference type="InterPro" id="IPR016163">
    <property type="entry name" value="Ald_DH_C"/>
</dbReference>
<evidence type="ECO:0000256" key="3">
    <source>
        <dbReference type="ARBA" id="ARBA00023027"/>
    </source>
</evidence>
<dbReference type="InterPro" id="IPR015590">
    <property type="entry name" value="Aldehyde_DH_dom"/>
</dbReference>
<feature type="domain" description="Aldehyde dehydrogenase" evidence="4">
    <location>
        <begin position="14"/>
        <end position="479"/>
    </location>
</feature>
<dbReference type="InterPro" id="IPR016162">
    <property type="entry name" value="Ald_DH_N"/>
</dbReference>
<accession>A0ABP6VEY1</accession>
<keyword evidence="3" id="KW-0520">NAD</keyword>
<keyword evidence="6" id="KW-1185">Reference proteome</keyword>
<dbReference type="InterPro" id="IPR016161">
    <property type="entry name" value="Ald_DH/histidinol_DH"/>
</dbReference>
<dbReference type="InterPro" id="IPR016160">
    <property type="entry name" value="Ald_DH_CS_CYS"/>
</dbReference>
<name>A0ABP6VEY1_9GAMM</name>
<dbReference type="Gene3D" id="3.40.605.10">
    <property type="entry name" value="Aldehyde Dehydrogenase, Chain A, domain 1"/>
    <property type="match status" value="1"/>
</dbReference>
<dbReference type="RefSeq" id="WP_344955661.1">
    <property type="nucleotide sequence ID" value="NZ_BAABCX010000001.1"/>
</dbReference>
<dbReference type="CDD" id="cd07085">
    <property type="entry name" value="ALDH_F6_MMSDH"/>
    <property type="match status" value="1"/>
</dbReference>
<reference evidence="6" key="1">
    <citation type="journal article" date="2019" name="Int. J. Syst. Evol. Microbiol.">
        <title>The Global Catalogue of Microorganisms (GCM) 10K type strain sequencing project: providing services to taxonomists for standard genome sequencing and annotation.</title>
        <authorList>
            <consortium name="The Broad Institute Genomics Platform"/>
            <consortium name="The Broad Institute Genome Sequencing Center for Infectious Disease"/>
            <person name="Wu L."/>
            <person name="Ma J."/>
        </authorList>
    </citation>
    <scope>NUCLEOTIDE SEQUENCE [LARGE SCALE GENOMIC DNA]</scope>
    <source>
        <strain evidence="6">JCM 17110</strain>
    </source>
</reference>
<dbReference type="PANTHER" id="PTHR43866">
    <property type="entry name" value="MALONATE-SEMIALDEHYDE DEHYDROGENASE"/>
    <property type="match status" value="1"/>
</dbReference>
<evidence type="ECO:0000256" key="1">
    <source>
        <dbReference type="ARBA" id="ARBA00013048"/>
    </source>
</evidence>
<comment type="caution">
    <text evidence="5">The sequence shown here is derived from an EMBL/GenBank/DDBJ whole genome shotgun (WGS) entry which is preliminary data.</text>
</comment>
<organism evidence="5 6">
    <name type="scientific">Zobellella aerophila</name>
    <dbReference type="NCBI Taxonomy" id="870480"/>
    <lineage>
        <taxon>Bacteria</taxon>
        <taxon>Pseudomonadati</taxon>
        <taxon>Pseudomonadota</taxon>
        <taxon>Gammaproteobacteria</taxon>
        <taxon>Aeromonadales</taxon>
        <taxon>Aeromonadaceae</taxon>
        <taxon>Zobellella</taxon>
    </lineage>
</organism>
<evidence type="ECO:0000256" key="2">
    <source>
        <dbReference type="ARBA" id="ARBA00023002"/>
    </source>
</evidence>
<dbReference type="PROSITE" id="PS00070">
    <property type="entry name" value="ALDEHYDE_DEHYDR_CYS"/>
    <property type="match status" value="1"/>
</dbReference>
<gene>
    <name evidence="5" type="ORF">GCM10022394_11510</name>
</gene>
<keyword evidence="2" id="KW-0560">Oxidoreductase</keyword>
<dbReference type="EMBL" id="BAABCX010000001">
    <property type="protein sequence ID" value="GAA3533718.1"/>
    <property type="molecule type" value="Genomic_DNA"/>
</dbReference>
<proteinExistence type="predicted"/>
<dbReference type="Gene3D" id="3.40.309.10">
    <property type="entry name" value="Aldehyde Dehydrogenase, Chain A, domain 2"/>
    <property type="match status" value="1"/>
</dbReference>